<evidence type="ECO:0000256" key="1">
    <source>
        <dbReference type="SAM" id="Phobius"/>
    </source>
</evidence>
<evidence type="ECO:0000313" key="3">
    <source>
        <dbReference type="WBParaSite" id="Hba_13313"/>
    </source>
</evidence>
<dbReference type="GO" id="GO:0016020">
    <property type="term" value="C:membrane"/>
    <property type="evidence" value="ECO:0007669"/>
    <property type="project" value="InterPro"/>
</dbReference>
<feature type="transmembrane region" description="Helical" evidence="1">
    <location>
        <begin position="32"/>
        <end position="52"/>
    </location>
</feature>
<keyword evidence="2" id="KW-1185">Reference proteome</keyword>
<dbReference type="Gene3D" id="1.20.58.390">
    <property type="entry name" value="Neurotransmitter-gated ion-channel transmembrane domain"/>
    <property type="match status" value="1"/>
</dbReference>
<dbReference type="AlphaFoldDB" id="A0A1I7X6S0"/>
<reference evidence="3" key="1">
    <citation type="submission" date="2016-11" db="UniProtKB">
        <authorList>
            <consortium name="WormBaseParasite"/>
        </authorList>
    </citation>
    <scope>IDENTIFICATION</scope>
</reference>
<proteinExistence type="predicted"/>
<dbReference type="SUPFAM" id="SSF90112">
    <property type="entry name" value="Neurotransmitter-gated ion-channel transmembrane pore"/>
    <property type="match status" value="1"/>
</dbReference>
<accession>A0A1I7X6S0</accession>
<evidence type="ECO:0000313" key="2">
    <source>
        <dbReference type="Proteomes" id="UP000095283"/>
    </source>
</evidence>
<name>A0A1I7X6S0_HETBA</name>
<dbReference type="InterPro" id="IPR036719">
    <property type="entry name" value="Neuro-gated_channel_TM_sf"/>
</dbReference>
<dbReference type="Proteomes" id="UP000095283">
    <property type="component" value="Unplaced"/>
</dbReference>
<keyword evidence="1" id="KW-0812">Transmembrane</keyword>
<dbReference type="WBParaSite" id="Hba_13313">
    <property type="protein sequence ID" value="Hba_13313"/>
    <property type="gene ID" value="Hba_13313"/>
</dbReference>
<sequence>MESLESIRQDRHFSIFLKTKVRQRRERLAKRIDTLSAILFPSLFSLFNIAYWSHYLRSDGYMTTMSEEIKEEN</sequence>
<keyword evidence="1" id="KW-1133">Transmembrane helix</keyword>
<protein>
    <submittedName>
        <fullName evidence="3">Neur_chan_memb domain-containing protein</fullName>
    </submittedName>
</protein>
<dbReference type="GO" id="GO:0006811">
    <property type="term" value="P:monoatomic ion transport"/>
    <property type="evidence" value="ECO:0007669"/>
    <property type="project" value="InterPro"/>
</dbReference>
<dbReference type="InterPro" id="IPR038050">
    <property type="entry name" value="Neuro_actylchol_rec"/>
</dbReference>
<organism evidence="2 3">
    <name type="scientific">Heterorhabditis bacteriophora</name>
    <name type="common">Entomopathogenic nematode worm</name>
    <dbReference type="NCBI Taxonomy" id="37862"/>
    <lineage>
        <taxon>Eukaryota</taxon>
        <taxon>Metazoa</taxon>
        <taxon>Ecdysozoa</taxon>
        <taxon>Nematoda</taxon>
        <taxon>Chromadorea</taxon>
        <taxon>Rhabditida</taxon>
        <taxon>Rhabditina</taxon>
        <taxon>Rhabditomorpha</taxon>
        <taxon>Strongyloidea</taxon>
        <taxon>Heterorhabditidae</taxon>
        <taxon>Heterorhabditis</taxon>
    </lineage>
</organism>
<keyword evidence="1" id="KW-0472">Membrane</keyword>